<name>A0A832XLL4_9ARCH</name>
<gene>
    <name evidence="1" type="ORF">H1016_00680</name>
</gene>
<evidence type="ECO:0000313" key="2">
    <source>
        <dbReference type="Proteomes" id="UP000646946"/>
    </source>
</evidence>
<evidence type="ECO:0000313" key="1">
    <source>
        <dbReference type="EMBL" id="HIK00038.1"/>
    </source>
</evidence>
<organism evidence="1 2">
    <name type="scientific">Candidatus Naiadarchaeum limnaeum</name>
    <dbReference type="NCBI Taxonomy" id="2756139"/>
    <lineage>
        <taxon>Archaea</taxon>
        <taxon>Candidatus Undinarchaeota</taxon>
        <taxon>Candidatus Undinarchaeia</taxon>
        <taxon>Candidatus Naiadarchaeales</taxon>
        <taxon>Candidatus Naiadarchaeaceae</taxon>
        <taxon>Candidatus Naiadarchaeum</taxon>
    </lineage>
</organism>
<keyword evidence="2" id="KW-1185">Reference proteome</keyword>
<protein>
    <submittedName>
        <fullName evidence="1">Uncharacterized protein</fullName>
    </submittedName>
</protein>
<dbReference type="EMBL" id="DVAB01000007">
    <property type="protein sequence ID" value="HIK00038.1"/>
    <property type="molecule type" value="Genomic_DNA"/>
</dbReference>
<comment type="caution">
    <text evidence="1">The sequence shown here is derived from an EMBL/GenBank/DDBJ whole genome shotgun (WGS) entry which is preliminary data.</text>
</comment>
<reference evidence="1 2" key="1">
    <citation type="journal article" name="Nat. Commun.">
        <title>Undinarchaeota illuminate DPANN phylogeny and the impact of gene transfer on archaeal evolution.</title>
        <authorList>
            <person name="Dombrowski N."/>
            <person name="Williams T.A."/>
            <person name="Sun J."/>
            <person name="Woodcroft B.J."/>
            <person name="Lee J.H."/>
            <person name="Minh B.Q."/>
            <person name="Rinke C."/>
            <person name="Spang A."/>
        </authorList>
    </citation>
    <scope>NUCLEOTIDE SEQUENCE [LARGE SCALE GENOMIC DNA]</scope>
    <source>
        <strain evidence="1">MAG_bin1129</strain>
    </source>
</reference>
<accession>A0A832XLL4</accession>
<dbReference type="AlphaFoldDB" id="A0A832XLL4"/>
<dbReference type="Proteomes" id="UP000646946">
    <property type="component" value="Unassembled WGS sequence"/>
</dbReference>
<sequence length="232" mass="27327">MAESEEDPVKIFSKYVEGYDRQQRLERYKSLVSILGDLEEIKKKRKKNYLLIAKTGIVPKMIDANDRGDVEEFTHLFAQLLAIKHQGERALKKKLDEQKAKFYYLEELILDYDLIENEKIFKELAILKDFLDDTEIARFDRHYEQIRADIEDVINELTPDLDKKWADLKSILPEDIQKAMDFFDGAKAKNIRTLKLFERTKIALERGVSSEKIISALKKELREILKRSTNKK</sequence>
<proteinExistence type="predicted"/>